<dbReference type="Proteomes" id="UP000799438">
    <property type="component" value="Unassembled WGS sequence"/>
</dbReference>
<name>A0A6A6B3T1_9PEZI</name>
<evidence type="ECO:0000313" key="1">
    <source>
        <dbReference type="EMBL" id="KAF2137925.1"/>
    </source>
</evidence>
<reference evidence="1" key="1">
    <citation type="journal article" date="2020" name="Stud. Mycol.">
        <title>101 Dothideomycetes genomes: a test case for predicting lifestyles and emergence of pathogens.</title>
        <authorList>
            <person name="Haridas S."/>
            <person name="Albert R."/>
            <person name="Binder M."/>
            <person name="Bloem J."/>
            <person name="Labutti K."/>
            <person name="Salamov A."/>
            <person name="Andreopoulos B."/>
            <person name="Baker S."/>
            <person name="Barry K."/>
            <person name="Bills G."/>
            <person name="Bluhm B."/>
            <person name="Cannon C."/>
            <person name="Castanera R."/>
            <person name="Culley D."/>
            <person name="Daum C."/>
            <person name="Ezra D."/>
            <person name="Gonzalez J."/>
            <person name="Henrissat B."/>
            <person name="Kuo A."/>
            <person name="Liang C."/>
            <person name="Lipzen A."/>
            <person name="Lutzoni F."/>
            <person name="Magnuson J."/>
            <person name="Mondo S."/>
            <person name="Nolan M."/>
            <person name="Ohm R."/>
            <person name="Pangilinan J."/>
            <person name="Park H.-J."/>
            <person name="Ramirez L."/>
            <person name="Alfaro M."/>
            <person name="Sun H."/>
            <person name="Tritt A."/>
            <person name="Yoshinaga Y."/>
            <person name="Zwiers L.-H."/>
            <person name="Turgeon B."/>
            <person name="Goodwin S."/>
            <person name="Spatafora J."/>
            <person name="Crous P."/>
            <person name="Grigoriev I."/>
        </authorList>
    </citation>
    <scope>NUCLEOTIDE SEQUENCE</scope>
    <source>
        <strain evidence="1">CBS 121167</strain>
    </source>
</reference>
<accession>A0A6A6B3T1</accession>
<evidence type="ECO:0000313" key="2">
    <source>
        <dbReference type="Proteomes" id="UP000799438"/>
    </source>
</evidence>
<dbReference type="AlphaFoldDB" id="A0A6A6B3T1"/>
<sequence length="120" mass="12753">MPKRALRPAFLRRACACGGWGACESSWAVDGDYWRDWPPAGASDISLTPPSRLPAPGAKPVARSTAAKAVCEGRAGRITGWQKEACDEGYDYGSHRGATMAISKRADSQLSLPEFAGELA</sequence>
<dbReference type="EMBL" id="ML995499">
    <property type="protein sequence ID" value="KAF2137925.1"/>
    <property type="molecule type" value="Genomic_DNA"/>
</dbReference>
<organism evidence="1 2">
    <name type="scientific">Aplosporella prunicola CBS 121167</name>
    <dbReference type="NCBI Taxonomy" id="1176127"/>
    <lineage>
        <taxon>Eukaryota</taxon>
        <taxon>Fungi</taxon>
        <taxon>Dikarya</taxon>
        <taxon>Ascomycota</taxon>
        <taxon>Pezizomycotina</taxon>
        <taxon>Dothideomycetes</taxon>
        <taxon>Dothideomycetes incertae sedis</taxon>
        <taxon>Botryosphaeriales</taxon>
        <taxon>Aplosporellaceae</taxon>
        <taxon>Aplosporella</taxon>
    </lineage>
</organism>
<gene>
    <name evidence="1" type="ORF">K452DRAFT_97025</name>
</gene>
<protein>
    <submittedName>
        <fullName evidence="1">Uncharacterized protein</fullName>
    </submittedName>
</protein>
<dbReference type="GeneID" id="54304880"/>
<dbReference type="RefSeq" id="XP_033393640.1">
    <property type="nucleotide sequence ID" value="XM_033547373.1"/>
</dbReference>
<keyword evidence="2" id="KW-1185">Reference proteome</keyword>
<proteinExistence type="predicted"/>